<evidence type="ECO:0000256" key="1">
    <source>
        <dbReference type="ARBA" id="ARBA00010617"/>
    </source>
</evidence>
<dbReference type="Gene3D" id="1.10.630.10">
    <property type="entry name" value="Cytochrome P450"/>
    <property type="match status" value="1"/>
</dbReference>
<dbReference type="PANTHER" id="PTHR24305">
    <property type="entry name" value="CYTOCHROME P450"/>
    <property type="match status" value="1"/>
</dbReference>
<dbReference type="InterPro" id="IPR002401">
    <property type="entry name" value="Cyt_P450_E_grp-I"/>
</dbReference>
<dbReference type="InterPro" id="IPR036396">
    <property type="entry name" value="Cyt_P450_sf"/>
</dbReference>
<dbReference type="CDD" id="cd11070">
    <property type="entry name" value="CYP56-like"/>
    <property type="match status" value="1"/>
</dbReference>
<dbReference type="PANTHER" id="PTHR24305:SF166">
    <property type="entry name" value="CYTOCHROME P450 12A4, MITOCHONDRIAL-RELATED"/>
    <property type="match status" value="1"/>
</dbReference>
<dbReference type="OrthoDB" id="1470350at2759"/>
<comment type="caution">
    <text evidence="3">The sequence shown here is derived from an EMBL/GenBank/DDBJ whole genome shotgun (WGS) entry which is preliminary data.</text>
</comment>
<protein>
    <submittedName>
        <fullName evidence="3">Cytochrome P450</fullName>
    </submittedName>
</protein>
<keyword evidence="2" id="KW-0408">Iron</keyword>
<dbReference type="GO" id="GO:0004497">
    <property type="term" value="F:monooxygenase activity"/>
    <property type="evidence" value="ECO:0007669"/>
    <property type="project" value="InterPro"/>
</dbReference>
<dbReference type="Pfam" id="PF00067">
    <property type="entry name" value="p450"/>
    <property type="match status" value="1"/>
</dbReference>
<accession>A0A9P4PNH3</accession>
<evidence type="ECO:0000313" key="3">
    <source>
        <dbReference type="EMBL" id="KAF2446036.1"/>
    </source>
</evidence>
<comment type="cofactor">
    <cofactor evidence="2">
        <name>heme</name>
        <dbReference type="ChEBI" id="CHEBI:30413"/>
    </cofactor>
</comment>
<dbReference type="InterPro" id="IPR050121">
    <property type="entry name" value="Cytochrome_P450_monoxygenase"/>
</dbReference>
<comment type="similarity">
    <text evidence="1">Belongs to the cytochrome P450 family.</text>
</comment>
<keyword evidence="2" id="KW-0349">Heme</keyword>
<proteinExistence type="inferred from homology"/>
<name>A0A9P4PNH3_9PLEO</name>
<feature type="binding site" description="axial binding residue" evidence="2">
    <location>
        <position position="461"/>
    </location>
    <ligand>
        <name>heme</name>
        <dbReference type="ChEBI" id="CHEBI:30413"/>
    </ligand>
    <ligandPart>
        <name>Fe</name>
        <dbReference type="ChEBI" id="CHEBI:18248"/>
    </ligandPart>
</feature>
<gene>
    <name evidence="3" type="ORF">P171DRAFT_462512</name>
</gene>
<dbReference type="SUPFAM" id="SSF48264">
    <property type="entry name" value="Cytochrome P450"/>
    <property type="match status" value="1"/>
</dbReference>
<keyword evidence="4" id="KW-1185">Reference proteome</keyword>
<dbReference type="PRINTS" id="PR00385">
    <property type="entry name" value="P450"/>
</dbReference>
<dbReference type="EMBL" id="MU001498">
    <property type="protein sequence ID" value="KAF2446036.1"/>
    <property type="molecule type" value="Genomic_DNA"/>
</dbReference>
<dbReference type="GO" id="GO:0016705">
    <property type="term" value="F:oxidoreductase activity, acting on paired donors, with incorporation or reduction of molecular oxygen"/>
    <property type="evidence" value="ECO:0007669"/>
    <property type="project" value="InterPro"/>
</dbReference>
<dbReference type="AlphaFoldDB" id="A0A9P4PNH3"/>
<sequence length="529" mass="59946">MFALTTFTLAAAYLTWSLICLNINYTRAKTIGIPLVRLPIDPLNVLFQVFESHVWALLDRLPLKAVLPRWTTYARRCWFLEDKAETSLRLGKIWGLVTPVGIYVQLNDPEAINDVLSRRLDFQRPTEPYKILEVFGPCISSATAGDWARHRKVIATPFNESIMSFVWSKSIQQAQDLVSCWLEDGLRSCSKDTRTLSLNVLAATGFKKSFKFRHWKGNEIYSDLNLSYHDALQIILDNALLLLILQPKFLSSRYLPTSWQRQGAKGSGGLMTSLVRAGDDYYTGSGDINTRSKGLSVDEMFGNIFVINFAGHDTTANTLAFGVLLLAAHPKIQTWVAEEVRRLGKSTNPESWQYNNMFPKLVRCQAVMHEILRLYPPVLALQKGTRSAIQVIHASNCTIAIPPNVQVFSCVPATHYHPDHYPNPLCFEPSRWIKGDVDTEEQIVHPRKGAYLAWADGPQVCPGMKFSQVEFVAVLACIFQRCRIETFRLGAEDDEAMKVRVMRVLNDCDFQLLLRMNDAEKVQLKCVRV</sequence>
<organism evidence="3 4">
    <name type="scientific">Karstenula rhodostoma CBS 690.94</name>
    <dbReference type="NCBI Taxonomy" id="1392251"/>
    <lineage>
        <taxon>Eukaryota</taxon>
        <taxon>Fungi</taxon>
        <taxon>Dikarya</taxon>
        <taxon>Ascomycota</taxon>
        <taxon>Pezizomycotina</taxon>
        <taxon>Dothideomycetes</taxon>
        <taxon>Pleosporomycetidae</taxon>
        <taxon>Pleosporales</taxon>
        <taxon>Massarineae</taxon>
        <taxon>Didymosphaeriaceae</taxon>
        <taxon>Karstenula</taxon>
    </lineage>
</organism>
<reference evidence="3" key="1">
    <citation type="journal article" date="2020" name="Stud. Mycol.">
        <title>101 Dothideomycetes genomes: a test case for predicting lifestyles and emergence of pathogens.</title>
        <authorList>
            <person name="Haridas S."/>
            <person name="Albert R."/>
            <person name="Binder M."/>
            <person name="Bloem J."/>
            <person name="Labutti K."/>
            <person name="Salamov A."/>
            <person name="Andreopoulos B."/>
            <person name="Baker S."/>
            <person name="Barry K."/>
            <person name="Bills G."/>
            <person name="Bluhm B."/>
            <person name="Cannon C."/>
            <person name="Castanera R."/>
            <person name="Culley D."/>
            <person name="Daum C."/>
            <person name="Ezra D."/>
            <person name="Gonzalez J."/>
            <person name="Henrissat B."/>
            <person name="Kuo A."/>
            <person name="Liang C."/>
            <person name="Lipzen A."/>
            <person name="Lutzoni F."/>
            <person name="Magnuson J."/>
            <person name="Mondo S."/>
            <person name="Nolan M."/>
            <person name="Ohm R."/>
            <person name="Pangilinan J."/>
            <person name="Park H.-J."/>
            <person name="Ramirez L."/>
            <person name="Alfaro M."/>
            <person name="Sun H."/>
            <person name="Tritt A."/>
            <person name="Yoshinaga Y."/>
            <person name="Zwiers L.-H."/>
            <person name="Turgeon B."/>
            <person name="Goodwin S."/>
            <person name="Spatafora J."/>
            <person name="Crous P."/>
            <person name="Grigoriev I."/>
        </authorList>
    </citation>
    <scope>NUCLEOTIDE SEQUENCE</scope>
    <source>
        <strain evidence="3">CBS 690.94</strain>
    </source>
</reference>
<dbReference type="GO" id="GO:0005506">
    <property type="term" value="F:iron ion binding"/>
    <property type="evidence" value="ECO:0007669"/>
    <property type="project" value="InterPro"/>
</dbReference>
<dbReference type="PRINTS" id="PR00463">
    <property type="entry name" value="EP450I"/>
</dbReference>
<dbReference type="Proteomes" id="UP000799764">
    <property type="component" value="Unassembled WGS sequence"/>
</dbReference>
<dbReference type="InterPro" id="IPR001128">
    <property type="entry name" value="Cyt_P450"/>
</dbReference>
<keyword evidence="2" id="KW-0479">Metal-binding</keyword>
<dbReference type="GO" id="GO:0020037">
    <property type="term" value="F:heme binding"/>
    <property type="evidence" value="ECO:0007669"/>
    <property type="project" value="InterPro"/>
</dbReference>
<evidence type="ECO:0000256" key="2">
    <source>
        <dbReference type="PIRSR" id="PIRSR602401-1"/>
    </source>
</evidence>
<evidence type="ECO:0000313" key="4">
    <source>
        <dbReference type="Proteomes" id="UP000799764"/>
    </source>
</evidence>